<name>A0A139ALD5_GONPJ</name>
<sequence>MTYSPFHGQQKLQSPDANDRAWAAASCAHLSADKTLRRTLLAQNVVGWLIQCLSDPSKEVAVEAAGALQNLSAVDDTDGAPAPSADKTSHSGADICAEMYRKDVLTPVIALIREIHATLKTSRESLANAPSTSKKAPKQQPTSDQPPSSPAAPEHVPPVVTLNLAENLVSLVWNLCESSDKALKLVSADTTIIPFLVDVFDFAQIPVPDGGKKTGTSVPLIGLGLVRASANCLASISEDNSVIEGLFKSNQQWFSALGNWARGNVKLFQGPSTAETIKEIAVLTCSILYNVRKAVPSSGHLELLDLIAATSSHCIDVSLASASASAAVLEPPTPASPPSASESRKHHDVSISRLVAVAAELRAAQSALELISNVCSSKDAPLTPAAGGNVDDEWQDDDDAVEEDAPAYADGAADDTMDVEGDDAMDDAAAAAPAEAGAAGDGDGGMASSEEEDDDVFADADEAGDSSTTQRGFAGDPRFLAILKAGVLEKLFRHVGELASGQNPPASASIPSPPASESEVTGRSEVDDHAVLKDQVTKALQELPGRVISAVGNVFLVATWAWIREHEADVSGLWKAAWVIARSEVDRGAHHVDTIESAVVCLCVVMSKVIEARKKLAADNASPNALATVLPFSQAEVELLIRIFGGIASLPSVSAERLDSIRCKCLATLTLLAGPVVLSASALSDADVVAINRTVGDFVMSVVEQFAQTGAAWGLDVLSEALDLIFDVYGDISYRYDKPVFVRLNYLGRLKQVYGALRAKVKSVDKRNPAVREARFRADGALINLNAFIKYKEKEQKSHM</sequence>
<keyword evidence="5" id="KW-1185">Reference proteome</keyword>
<dbReference type="Pfam" id="PF25567">
    <property type="entry name" value="TPR_SYO1"/>
    <property type="match status" value="1"/>
</dbReference>
<dbReference type="Proteomes" id="UP000070544">
    <property type="component" value="Unassembled WGS sequence"/>
</dbReference>
<dbReference type="EMBL" id="KQ965746">
    <property type="protein sequence ID" value="KXS17508.1"/>
    <property type="molecule type" value="Genomic_DNA"/>
</dbReference>
<dbReference type="STRING" id="1344416.A0A139ALD5"/>
<feature type="compositionally biased region" description="Low complexity" evidence="2">
    <location>
        <begin position="504"/>
        <end position="519"/>
    </location>
</feature>
<feature type="compositionally biased region" description="Low complexity" evidence="2">
    <location>
        <begin position="429"/>
        <end position="438"/>
    </location>
</feature>
<gene>
    <name evidence="4" type="ORF">M427DRAFT_30332</name>
</gene>
<dbReference type="InterPro" id="IPR011989">
    <property type="entry name" value="ARM-like"/>
</dbReference>
<evidence type="ECO:0000313" key="4">
    <source>
        <dbReference type="EMBL" id="KXS17508.1"/>
    </source>
</evidence>
<evidence type="ECO:0000256" key="1">
    <source>
        <dbReference type="ARBA" id="ARBA00049983"/>
    </source>
</evidence>
<dbReference type="Pfam" id="PF00514">
    <property type="entry name" value="Arm"/>
    <property type="match status" value="1"/>
</dbReference>
<reference evidence="4 5" key="1">
    <citation type="journal article" date="2015" name="Genome Biol. Evol.">
        <title>Phylogenomic analyses indicate that early fungi evolved digesting cell walls of algal ancestors of land plants.</title>
        <authorList>
            <person name="Chang Y."/>
            <person name="Wang S."/>
            <person name="Sekimoto S."/>
            <person name="Aerts A.L."/>
            <person name="Choi C."/>
            <person name="Clum A."/>
            <person name="LaButti K.M."/>
            <person name="Lindquist E.A."/>
            <person name="Yee Ngan C."/>
            <person name="Ohm R.A."/>
            <person name="Salamov A.A."/>
            <person name="Grigoriev I.V."/>
            <person name="Spatafora J.W."/>
            <person name="Berbee M.L."/>
        </authorList>
    </citation>
    <scope>NUCLEOTIDE SEQUENCE [LARGE SCALE GENOMIC DNA]</scope>
    <source>
        <strain evidence="4 5">JEL478</strain>
    </source>
</reference>
<proteinExistence type="inferred from homology"/>
<feature type="domain" description="SYO1-like TPR repeats" evidence="3">
    <location>
        <begin position="534"/>
        <end position="795"/>
    </location>
</feature>
<comment type="similarity">
    <text evidence="1">Belongs to the nuclear import and ribosome assembly adapter family.</text>
</comment>
<evidence type="ECO:0000256" key="2">
    <source>
        <dbReference type="SAM" id="MobiDB-lite"/>
    </source>
</evidence>
<dbReference type="InterPro" id="IPR057990">
    <property type="entry name" value="TPR_SYO1"/>
</dbReference>
<dbReference type="PANTHER" id="PTHR13347">
    <property type="entry name" value="HEAT REPEAT-CONTAINING PROTEIN 3"/>
    <property type="match status" value="1"/>
</dbReference>
<feature type="region of interest" description="Disordered" evidence="2">
    <location>
        <begin position="499"/>
        <end position="527"/>
    </location>
</feature>
<dbReference type="GO" id="GO:0051082">
    <property type="term" value="F:unfolded protein binding"/>
    <property type="evidence" value="ECO:0007669"/>
    <property type="project" value="TreeGrafter"/>
</dbReference>
<dbReference type="GO" id="GO:0042273">
    <property type="term" value="P:ribosomal large subunit biogenesis"/>
    <property type="evidence" value="ECO:0007669"/>
    <property type="project" value="TreeGrafter"/>
</dbReference>
<dbReference type="OrthoDB" id="288703at2759"/>
<organism evidence="4 5">
    <name type="scientific">Gonapodya prolifera (strain JEL478)</name>
    <name type="common">Monoblepharis prolifera</name>
    <dbReference type="NCBI Taxonomy" id="1344416"/>
    <lineage>
        <taxon>Eukaryota</taxon>
        <taxon>Fungi</taxon>
        <taxon>Fungi incertae sedis</taxon>
        <taxon>Chytridiomycota</taxon>
        <taxon>Chytridiomycota incertae sedis</taxon>
        <taxon>Monoblepharidomycetes</taxon>
        <taxon>Monoblepharidales</taxon>
        <taxon>Gonapodyaceae</taxon>
        <taxon>Gonapodya</taxon>
    </lineage>
</organism>
<dbReference type="PANTHER" id="PTHR13347:SF1">
    <property type="entry name" value="HEAT REPEAT-CONTAINING PROTEIN 3"/>
    <property type="match status" value="1"/>
</dbReference>
<accession>A0A139ALD5</accession>
<feature type="compositionally biased region" description="Polar residues" evidence="2">
    <location>
        <begin position="124"/>
        <end position="134"/>
    </location>
</feature>
<protein>
    <recommendedName>
        <fullName evidence="3">SYO1-like TPR repeats domain-containing protein</fullName>
    </recommendedName>
</protein>
<dbReference type="InterPro" id="IPR016024">
    <property type="entry name" value="ARM-type_fold"/>
</dbReference>
<dbReference type="GO" id="GO:0006606">
    <property type="term" value="P:protein import into nucleus"/>
    <property type="evidence" value="ECO:0007669"/>
    <property type="project" value="TreeGrafter"/>
</dbReference>
<dbReference type="SUPFAM" id="SSF48371">
    <property type="entry name" value="ARM repeat"/>
    <property type="match status" value="1"/>
</dbReference>
<dbReference type="InterPro" id="IPR052616">
    <property type="entry name" value="SYO1-like"/>
</dbReference>
<evidence type="ECO:0000259" key="3">
    <source>
        <dbReference type="Pfam" id="PF25567"/>
    </source>
</evidence>
<feature type="region of interest" description="Disordered" evidence="2">
    <location>
        <begin position="123"/>
        <end position="156"/>
    </location>
</feature>
<evidence type="ECO:0000313" key="5">
    <source>
        <dbReference type="Proteomes" id="UP000070544"/>
    </source>
</evidence>
<feature type="region of interest" description="Disordered" evidence="2">
    <location>
        <begin position="429"/>
        <end position="453"/>
    </location>
</feature>
<dbReference type="AlphaFoldDB" id="A0A139ALD5"/>
<dbReference type="InterPro" id="IPR000225">
    <property type="entry name" value="Armadillo"/>
</dbReference>
<dbReference type="Gene3D" id="1.25.10.10">
    <property type="entry name" value="Leucine-rich Repeat Variant"/>
    <property type="match status" value="1"/>
</dbReference>